<keyword evidence="5 6" id="KW-0694">RNA-binding</keyword>
<feature type="non-terminal residue" evidence="8">
    <location>
        <position position="1"/>
    </location>
</feature>
<comment type="caution">
    <text evidence="6">Lacks conserved residue(s) required for the propagation of feature annotation.</text>
</comment>
<evidence type="ECO:0000256" key="3">
    <source>
        <dbReference type="ARBA" id="ARBA00022679"/>
    </source>
</evidence>
<dbReference type="EMBL" id="CAJPEV010011679">
    <property type="protein sequence ID" value="CAG0906297.1"/>
    <property type="molecule type" value="Genomic_DNA"/>
</dbReference>
<dbReference type="GO" id="GO:0030488">
    <property type="term" value="P:tRNA methylation"/>
    <property type="evidence" value="ECO:0007669"/>
    <property type="project" value="TreeGrafter"/>
</dbReference>
<evidence type="ECO:0000256" key="6">
    <source>
        <dbReference type="PROSITE-ProRule" id="PRU01023"/>
    </source>
</evidence>
<dbReference type="OrthoDB" id="6093671at2759"/>
<dbReference type="SUPFAM" id="SSF53335">
    <property type="entry name" value="S-adenosyl-L-methionine-dependent methyltransferases"/>
    <property type="match status" value="1"/>
</dbReference>
<keyword evidence="3 6" id="KW-0808">Transferase</keyword>
<dbReference type="GO" id="GO:0005634">
    <property type="term" value="C:nucleus"/>
    <property type="evidence" value="ECO:0007669"/>
    <property type="project" value="TreeGrafter"/>
</dbReference>
<dbReference type="EMBL" id="LR911197">
    <property type="protein sequence ID" value="CAD7254684.1"/>
    <property type="molecule type" value="Genomic_DNA"/>
</dbReference>
<evidence type="ECO:0000313" key="8">
    <source>
        <dbReference type="EMBL" id="CAD7254684.1"/>
    </source>
</evidence>
<comment type="similarity">
    <text evidence="1 6">Belongs to the class I-like SAM-binding methyltransferase superfamily. RsmB/NOP family.</text>
</comment>
<keyword evidence="4 6" id="KW-0949">S-adenosyl-L-methionine</keyword>
<dbReference type="InterPro" id="IPR018314">
    <property type="entry name" value="RsmB/NOL1/NOP2-like_CS"/>
</dbReference>
<keyword evidence="2 6" id="KW-0489">Methyltransferase</keyword>
<dbReference type="AlphaFoldDB" id="A0A7R9FTW8"/>
<feature type="domain" description="SAM-dependent MTase RsmB/NOP-type" evidence="7">
    <location>
        <begin position="1"/>
        <end position="146"/>
    </location>
</feature>
<dbReference type="Pfam" id="PF01189">
    <property type="entry name" value="Methyltr_RsmB-F"/>
    <property type="match status" value="1"/>
</dbReference>
<dbReference type="PROSITE" id="PS01153">
    <property type="entry name" value="NOL1_NOP2_SUN"/>
    <property type="match status" value="1"/>
</dbReference>
<gene>
    <name evidence="8" type="ORF">DSTB1V02_LOCUS14430</name>
</gene>
<dbReference type="InterPro" id="IPR023267">
    <property type="entry name" value="RCMT"/>
</dbReference>
<dbReference type="GO" id="GO:0005737">
    <property type="term" value="C:cytoplasm"/>
    <property type="evidence" value="ECO:0007669"/>
    <property type="project" value="TreeGrafter"/>
</dbReference>
<dbReference type="PROSITE" id="PS51686">
    <property type="entry name" value="SAM_MT_RSMB_NOP"/>
    <property type="match status" value="1"/>
</dbReference>
<name>A0A7R9FTW8_9CRUS</name>
<sequence length="146" mass="16394">LIPTDDFCVPAGRETKLKFDRVLCDVPCSGDGTLRKNADVWQKWNISNGNNLHGLQVRIARRGLEMLAVGGCLVYSTCSLNPVEDEAVIHRLLVESQGKVELVEVSDRLPGLRFCRGVKTWKVMNKKLVCFSSPEDVPFEHQSQIR</sequence>
<keyword evidence="9" id="KW-1185">Reference proteome</keyword>
<dbReference type="PANTHER" id="PTHR22808">
    <property type="entry name" value="NCL1 YEAST -RELATED NOL1/NOP2/FMU SUN DOMAIN-CONTAINING"/>
    <property type="match status" value="1"/>
</dbReference>
<protein>
    <recommendedName>
        <fullName evidence="7">SAM-dependent MTase RsmB/NOP-type domain-containing protein</fullName>
    </recommendedName>
</protein>
<dbReference type="Gene3D" id="3.40.50.150">
    <property type="entry name" value="Vaccinia Virus protein VP39"/>
    <property type="match status" value="1"/>
</dbReference>
<dbReference type="GO" id="GO:0000049">
    <property type="term" value="F:tRNA binding"/>
    <property type="evidence" value="ECO:0007669"/>
    <property type="project" value="TreeGrafter"/>
</dbReference>
<dbReference type="Proteomes" id="UP000677054">
    <property type="component" value="Unassembled WGS sequence"/>
</dbReference>
<feature type="active site" description="Nucleophile" evidence="6">
    <location>
        <position position="78"/>
    </location>
</feature>
<evidence type="ECO:0000256" key="4">
    <source>
        <dbReference type="ARBA" id="ARBA00022691"/>
    </source>
</evidence>
<organism evidence="8">
    <name type="scientific">Darwinula stevensoni</name>
    <dbReference type="NCBI Taxonomy" id="69355"/>
    <lineage>
        <taxon>Eukaryota</taxon>
        <taxon>Metazoa</taxon>
        <taxon>Ecdysozoa</taxon>
        <taxon>Arthropoda</taxon>
        <taxon>Crustacea</taxon>
        <taxon>Oligostraca</taxon>
        <taxon>Ostracoda</taxon>
        <taxon>Podocopa</taxon>
        <taxon>Podocopida</taxon>
        <taxon>Darwinulocopina</taxon>
        <taxon>Darwinuloidea</taxon>
        <taxon>Darwinulidae</taxon>
        <taxon>Darwinula</taxon>
    </lineage>
</organism>
<dbReference type="InterPro" id="IPR001678">
    <property type="entry name" value="MeTrfase_RsmB-F_NOP2_dom"/>
</dbReference>
<reference evidence="8" key="1">
    <citation type="submission" date="2020-11" db="EMBL/GenBank/DDBJ databases">
        <authorList>
            <person name="Tran Van P."/>
        </authorList>
    </citation>
    <scope>NUCLEOTIDE SEQUENCE</scope>
</reference>
<dbReference type="GO" id="GO:0016428">
    <property type="term" value="F:tRNA (cytidine-5-)-methyltransferase activity"/>
    <property type="evidence" value="ECO:0007669"/>
    <property type="project" value="TreeGrafter"/>
</dbReference>
<evidence type="ECO:0000259" key="7">
    <source>
        <dbReference type="PROSITE" id="PS51686"/>
    </source>
</evidence>
<feature type="non-terminal residue" evidence="8">
    <location>
        <position position="146"/>
    </location>
</feature>
<accession>A0A7R9FTW8</accession>
<evidence type="ECO:0000313" key="9">
    <source>
        <dbReference type="Proteomes" id="UP000677054"/>
    </source>
</evidence>
<proteinExistence type="inferred from homology"/>
<feature type="binding site" evidence="6">
    <location>
        <position position="25"/>
    </location>
    <ligand>
        <name>S-adenosyl-L-methionine</name>
        <dbReference type="ChEBI" id="CHEBI:59789"/>
    </ligand>
</feature>
<evidence type="ECO:0000256" key="2">
    <source>
        <dbReference type="ARBA" id="ARBA00022603"/>
    </source>
</evidence>
<evidence type="ECO:0000256" key="5">
    <source>
        <dbReference type="ARBA" id="ARBA00022884"/>
    </source>
</evidence>
<dbReference type="InterPro" id="IPR049560">
    <property type="entry name" value="MeTrfase_RsmB-F_NOP2_cat"/>
</dbReference>
<evidence type="ECO:0000256" key="1">
    <source>
        <dbReference type="ARBA" id="ARBA00007494"/>
    </source>
</evidence>
<feature type="binding site" evidence="6">
    <location>
        <position position="6"/>
    </location>
    <ligand>
        <name>S-adenosyl-L-methionine</name>
        <dbReference type="ChEBI" id="CHEBI:59789"/>
    </ligand>
</feature>
<dbReference type="PANTHER" id="PTHR22808:SF1">
    <property type="entry name" value="RNA CYTOSINE-C(5)-METHYLTRANSFERASE NSUN2-RELATED"/>
    <property type="match status" value="1"/>
</dbReference>
<dbReference type="InterPro" id="IPR029063">
    <property type="entry name" value="SAM-dependent_MTases_sf"/>
</dbReference>